<comment type="caution">
    <text evidence="1">The sequence shown here is derived from an EMBL/GenBank/DDBJ whole genome shotgun (WGS) entry which is preliminary data.</text>
</comment>
<sequence length="264" mass="29045">MSANLAQDQKDYLVDANSSVSDERETIGWGERAVNQVAKLVISRLVVAEQIDIWVDTTLPKTMRGEIDAISIALQGFSVRPDLLIETFQLQINQVVIVPKLAIRGTIHLVQPASGKLKITLREEHLTNFLSNQFINQRSPSFSSQLSSLIYRIHQISVSFAATNQLLIALNWASASTDLYHSTTLLLTPEITSEGQTVNLAMASVSGQAVPTELATDILLAIAEILNLEDFKQQGTAFQVRQLEISREALAVYADAVIHQIPAK</sequence>
<dbReference type="EMBL" id="DSRU01000374">
    <property type="protein sequence ID" value="HFN01110.1"/>
    <property type="molecule type" value="Genomic_DNA"/>
</dbReference>
<gene>
    <name evidence="1" type="ORF">ENR64_25830</name>
</gene>
<protein>
    <submittedName>
        <fullName evidence="1">DUF2993 domain-containing protein</fullName>
    </submittedName>
</protein>
<dbReference type="Pfam" id="PF11209">
    <property type="entry name" value="LmeA"/>
    <property type="match status" value="1"/>
</dbReference>
<name>A0A7C3KH91_9CYAN</name>
<evidence type="ECO:0000313" key="1">
    <source>
        <dbReference type="EMBL" id="HFN01110.1"/>
    </source>
</evidence>
<dbReference type="InterPro" id="IPR021373">
    <property type="entry name" value="DUF2993"/>
</dbReference>
<reference evidence="1" key="1">
    <citation type="journal article" date="2020" name="mSystems">
        <title>Genome- and Community-Level Interaction Insights into Carbon Utilization and Element Cycling Functions of Hydrothermarchaeota in Hydrothermal Sediment.</title>
        <authorList>
            <person name="Zhou Z."/>
            <person name="Liu Y."/>
            <person name="Xu W."/>
            <person name="Pan J."/>
            <person name="Luo Z.H."/>
            <person name="Li M."/>
        </authorList>
    </citation>
    <scope>NUCLEOTIDE SEQUENCE [LARGE SCALE GENOMIC DNA]</scope>
    <source>
        <strain evidence="1">SpSt-418</strain>
    </source>
</reference>
<organism evidence="1">
    <name type="scientific">Oscillatoriales cyanobacterium SpSt-418</name>
    <dbReference type="NCBI Taxonomy" id="2282169"/>
    <lineage>
        <taxon>Bacteria</taxon>
        <taxon>Bacillati</taxon>
        <taxon>Cyanobacteriota</taxon>
        <taxon>Cyanophyceae</taxon>
        <taxon>Oscillatoriophycideae</taxon>
        <taxon>Oscillatoriales</taxon>
    </lineage>
</organism>
<dbReference type="AlphaFoldDB" id="A0A7C3KH91"/>
<proteinExistence type="predicted"/>
<accession>A0A7C3KH91</accession>